<dbReference type="Pfam" id="PF13174">
    <property type="entry name" value="TPR_6"/>
    <property type="match status" value="1"/>
</dbReference>
<protein>
    <recommendedName>
        <fullName evidence="3">Intraflagellar transport protein 56</fullName>
    </recommendedName>
</protein>
<dbReference type="PANTHER" id="PTHR14781">
    <property type="entry name" value="INTRAFLAGELLAR TRANSPORT PROTEIN 56"/>
    <property type="match status" value="1"/>
</dbReference>
<dbReference type="EMBL" id="CABPRJ010001440">
    <property type="protein sequence ID" value="VVC37002.1"/>
    <property type="molecule type" value="Genomic_DNA"/>
</dbReference>
<dbReference type="FunFam" id="1.25.40.10:FF:001373">
    <property type="entry name" value="Tetratricopeptide repeat domain 26"/>
    <property type="match status" value="1"/>
</dbReference>
<evidence type="ECO:0000256" key="4">
    <source>
        <dbReference type="ARBA" id="ARBA00022737"/>
    </source>
</evidence>
<dbReference type="OrthoDB" id="95390at2759"/>
<dbReference type="PANTHER" id="PTHR14781:SF0">
    <property type="entry name" value="INTRAFLAGELLAR TRANSPORT PROTEIN 56"/>
    <property type="match status" value="1"/>
</dbReference>
<dbReference type="GO" id="GO:0097546">
    <property type="term" value="C:ciliary base"/>
    <property type="evidence" value="ECO:0007669"/>
    <property type="project" value="TreeGrafter"/>
</dbReference>
<dbReference type="Gene3D" id="1.25.40.10">
    <property type="entry name" value="Tetratricopeptide repeat domain"/>
    <property type="match status" value="3"/>
</dbReference>
<dbReference type="GO" id="GO:0035720">
    <property type="term" value="P:intraciliary anterograde transport"/>
    <property type="evidence" value="ECO:0007669"/>
    <property type="project" value="TreeGrafter"/>
</dbReference>
<evidence type="ECO:0000256" key="1">
    <source>
        <dbReference type="ARBA" id="ARBA00004138"/>
    </source>
</evidence>
<gene>
    <name evidence="7" type="ORF">CINCED_3A009245</name>
</gene>
<dbReference type="InterPro" id="IPR019734">
    <property type="entry name" value="TPR_rpt"/>
</dbReference>
<keyword evidence="5" id="KW-0802">TPR repeat</keyword>
<dbReference type="GO" id="GO:0036064">
    <property type="term" value="C:ciliary basal body"/>
    <property type="evidence" value="ECO:0007669"/>
    <property type="project" value="TreeGrafter"/>
</dbReference>
<comment type="similarity">
    <text evidence="2">Belongs to the IFT56 family.</text>
</comment>
<organism evidence="7 8">
    <name type="scientific">Cinara cedri</name>
    <dbReference type="NCBI Taxonomy" id="506608"/>
    <lineage>
        <taxon>Eukaryota</taxon>
        <taxon>Metazoa</taxon>
        <taxon>Ecdysozoa</taxon>
        <taxon>Arthropoda</taxon>
        <taxon>Hexapoda</taxon>
        <taxon>Insecta</taxon>
        <taxon>Pterygota</taxon>
        <taxon>Neoptera</taxon>
        <taxon>Paraneoptera</taxon>
        <taxon>Hemiptera</taxon>
        <taxon>Sternorrhyncha</taxon>
        <taxon>Aphidomorpha</taxon>
        <taxon>Aphidoidea</taxon>
        <taxon>Aphididae</taxon>
        <taxon>Lachninae</taxon>
        <taxon>Cinara</taxon>
    </lineage>
</organism>
<evidence type="ECO:0000256" key="3">
    <source>
        <dbReference type="ARBA" id="ARBA00019387"/>
    </source>
</evidence>
<dbReference type="SUPFAM" id="SSF48452">
    <property type="entry name" value="TPR-like"/>
    <property type="match status" value="3"/>
</dbReference>
<keyword evidence="8" id="KW-1185">Reference proteome</keyword>
<dbReference type="InterPro" id="IPR011990">
    <property type="entry name" value="TPR-like_helical_dom_sf"/>
</dbReference>
<sequence length="549" mass="63715">MILSRVKPAVEPKLEKTQPSNHKITAKDFIEKRDYTGALTILKFDKEKSKEDTDLDQWIAYCYFHLADYNNAMLIYKNLSENSKPKHVFVNLACCYFYLGMYPEVEEALEKSDISDVKIRLQFHLAHKQGDEKKLMEFHELLADVVEDQLSLAAIHYLRSHYQEAIEIYKKLLINNRNYLALNVYMALCYYKLDFYDVSQEILDSYLKKYPDSMILTNLKACNLYKLYDGKAAEAELKNLIARRPPTFKFCEDLIKHNMVVFREGEGALQVLPTLVDILPEARLNLVVYYLKQGENEEAYELIKDLEPAIPQEYILKAIVNVVFGQDKGDTKQIENGQSLFNMVGSSSSECDTIPGRQCMASSLFLEGRYDEVSLYLSSIKSYFSSDDSFNFNFAQVKLALGEYKEAEEMYLQVKNAKIRENFIYINHLTHCFIMNKKPQSAWDLYLKMENSHDSLMILQSIANDCYKTNQFWQSAKAFDMLERLDLLPEYWEGKRGACAGMFQQIVLGKQPKDQIADVIQLLRNSANSQVEQIIKMMKKWAKNNNVIV</sequence>
<comment type="subcellular location">
    <subcellularLocation>
        <location evidence="1">Cell projection</location>
        <location evidence="1">Cilium</location>
    </subcellularLocation>
</comment>
<keyword evidence="4" id="KW-0677">Repeat</keyword>
<evidence type="ECO:0000256" key="5">
    <source>
        <dbReference type="ARBA" id="ARBA00022803"/>
    </source>
</evidence>
<dbReference type="Proteomes" id="UP000325440">
    <property type="component" value="Unassembled WGS sequence"/>
</dbReference>
<reference evidence="7 8" key="1">
    <citation type="submission" date="2019-08" db="EMBL/GenBank/DDBJ databases">
        <authorList>
            <person name="Alioto T."/>
            <person name="Alioto T."/>
            <person name="Gomez Garrido J."/>
        </authorList>
    </citation>
    <scope>NUCLEOTIDE SEQUENCE [LARGE SCALE GENOMIC DNA]</scope>
</reference>
<dbReference type="GO" id="GO:0120170">
    <property type="term" value="F:intraciliary transport particle B binding"/>
    <property type="evidence" value="ECO:0007669"/>
    <property type="project" value="TreeGrafter"/>
</dbReference>
<dbReference type="AlphaFoldDB" id="A0A5E4N377"/>
<evidence type="ECO:0000313" key="8">
    <source>
        <dbReference type="Proteomes" id="UP000325440"/>
    </source>
</evidence>
<proteinExistence type="inferred from homology"/>
<evidence type="ECO:0000313" key="7">
    <source>
        <dbReference type="EMBL" id="VVC37002.1"/>
    </source>
</evidence>
<accession>A0A5E4N377</accession>
<dbReference type="GO" id="GO:0030992">
    <property type="term" value="C:intraciliary transport particle B"/>
    <property type="evidence" value="ECO:0007669"/>
    <property type="project" value="TreeGrafter"/>
</dbReference>
<name>A0A5E4N377_9HEMI</name>
<keyword evidence="6" id="KW-0966">Cell projection</keyword>
<evidence type="ECO:0000256" key="6">
    <source>
        <dbReference type="ARBA" id="ARBA00023273"/>
    </source>
</evidence>
<dbReference type="GO" id="GO:0035735">
    <property type="term" value="P:intraciliary transport involved in cilium assembly"/>
    <property type="evidence" value="ECO:0007669"/>
    <property type="project" value="TreeGrafter"/>
</dbReference>
<evidence type="ECO:0000256" key="2">
    <source>
        <dbReference type="ARBA" id="ARBA00007834"/>
    </source>
</evidence>
<dbReference type="InterPro" id="IPR030511">
    <property type="entry name" value="TTC26"/>
</dbReference>